<sequence>MEGGRRRGERGGGGFGYGNIQINQLPTYRPGPPLTAITRFLWGQNLQTSRQQTQKDIKNKETTLVSTNEFCGFSSSIGAFSGVPWQEESFLDELFADGEGINWTQERNPNFGLKEQEKVAGKSSKLIAKRTKKGTLTTLIKGQWTDEEDRKLIKLVKQYGVRKWAQIADKFDGRAGKQCRERWHNHLRPDIKKFFSVKQKDGWSEEEERTFVETHAKVGNRWAEIAKCIPGRTENAVKNHWNATRRRQNSRRKHKQANAQKGDKSQSSVLQDYIRSKSLNNNTTKITTSTQSSTSTTIAGTNSTLSVDPSNQCNFFLPELSDSTTNESSPFIAQPYDEELLFMQNLFANSHNQPFVGENGIMNSKVARSSYFDSIALHQNNGSHQQLTDISPNVSFSPSSNPTMCMNSFQAHENTATHLYSDLYLSYLLNGATTSSTDYIYNNNNMDMDLVMVEGSSCGRMEMDLIEMLSSSQFSQGSHL</sequence>
<feature type="domain" description="HTH myb-type" evidence="8">
    <location>
        <begin position="138"/>
        <end position="191"/>
    </location>
</feature>
<keyword evidence="3" id="KW-0805">Transcription regulation</keyword>
<feature type="domain" description="Myb-like" evidence="7">
    <location>
        <begin position="141"/>
        <end position="187"/>
    </location>
</feature>
<dbReference type="PROSITE" id="PS51294">
    <property type="entry name" value="HTH_MYB"/>
    <property type="match status" value="2"/>
</dbReference>
<dbReference type="GO" id="GO:0000981">
    <property type="term" value="F:DNA-binding transcription factor activity, RNA polymerase II-specific"/>
    <property type="evidence" value="ECO:0007669"/>
    <property type="project" value="TreeGrafter"/>
</dbReference>
<dbReference type="PROSITE" id="PS50090">
    <property type="entry name" value="MYB_LIKE"/>
    <property type="match status" value="2"/>
</dbReference>
<evidence type="ECO:0000313" key="10">
    <source>
        <dbReference type="Proteomes" id="UP000187406"/>
    </source>
</evidence>
<keyword evidence="2" id="KW-0677">Repeat</keyword>
<keyword evidence="10" id="KW-1185">Reference proteome</keyword>
<feature type="domain" description="HTH myb-type" evidence="8">
    <location>
        <begin position="198"/>
        <end position="249"/>
    </location>
</feature>
<evidence type="ECO:0000259" key="7">
    <source>
        <dbReference type="PROSITE" id="PS50090"/>
    </source>
</evidence>
<proteinExistence type="predicted"/>
<feature type="domain" description="Myb-like" evidence="7">
    <location>
        <begin position="199"/>
        <end position="245"/>
    </location>
</feature>
<evidence type="ECO:0000256" key="2">
    <source>
        <dbReference type="ARBA" id="ARBA00022737"/>
    </source>
</evidence>
<comment type="caution">
    <text evidence="9">The sequence shown here is derived from an EMBL/GenBank/DDBJ whole genome shotgun (WGS) entry which is preliminary data.</text>
</comment>
<dbReference type="GO" id="GO:0005634">
    <property type="term" value="C:nucleus"/>
    <property type="evidence" value="ECO:0007669"/>
    <property type="project" value="UniProtKB-SubCell"/>
</dbReference>
<feature type="compositionally biased region" description="Basic residues" evidence="6">
    <location>
        <begin position="243"/>
        <end position="256"/>
    </location>
</feature>
<evidence type="ECO:0000256" key="6">
    <source>
        <dbReference type="SAM" id="MobiDB-lite"/>
    </source>
</evidence>
<evidence type="ECO:0000313" key="9">
    <source>
        <dbReference type="EMBL" id="GAV74463.1"/>
    </source>
</evidence>
<dbReference type="EMBL" id="BDDD01001239">
    <property type="protein sequence ID" value="GAV74463.1"/>
    <property type="molecule type" value="Genomic_DNA"/>
</dbReference>
<protein>
    <submittedName>
        <fullName evidence="9">Myb_DNA-binding domain-containing protein/Myb_DNA-bind_6 domain-containing protein</fullName>
    </submittedName>
</protein>
<dbReference type="SUPFAM" id="SSF46689">
    <property type="entry name" value="Homeodomain-like"/>
    <property type="match status" value="1"/>
</dbReference>
<comment type="subcellular location">
    <subcellularLocation>
        <location evidence="1">Nucleus</location>
    </subcellularLocation>
</comment>
<dbReference type="OrthoDB" id="2143914at2759"/>
<organism evidence="9 10">
    <name type="scientific">Cephalotus follicularis</name>
    <name type="common">Albany pitcher plant</name>
    <dbReference type="NCBI Taxonomy" id="3775"/>
    <lineage>
        <taxon>Eukaryota</taxon>
        <taxon>Viridiplantae</taxon>
        <taxon>Streptophyta</taxon>
        <taxon>Embryophyta</taxon>
        <taxon>Tracheophyta</taxon>
        <taxon>Spermatophyta</taxon>
        <taxon>Magnoliopsida</taxon>
        <taxon>eudicotyledons</taxon>
        <taxon>Gunneridae</taxon>
        <taxon>Pentapetalae</taxon>
        <taxon>rosids</taxon>
        <taxon>fabids</taxon>
        <taxon>Oxalidales</taxon>
        <taxon>Cephalotaceae</taxon>
        <taxon>Cephalotus</taxon>
    </lineage>
</organism>
<dbReference type="InterPro" id="IPR050560">
    <property type="entry name" value="MYB_TF"/>
</dbReference>
<dbReference type="CDD" id="cd00167">
    <property type="entry name" value="SANT"/>
    <property type="match status" value="2"/>
</dbReference>
<keyword evidence="3" id="KW-0804">Transcription</keyword>
<dbReference type="AlphaFoldDB" id="A0A1Q3C352"/>
<dbReference type="SMART" id="SM00717">
    <property type="entry name" value="SANT"/>
    <property type="match status" value="2"/>
</dbReference>
<evidence type="ECO:0000259" key="8">
    <source>
        <dbReference type="PROSITE" id="PS51294"/>
    </source>
</evidence>
<dbReference type="InterPro" id="IPR001005">
    <property type="entry name" value="SANT/Myb"/>
</dbReference>
<name>A0A1Q3C352_CEPFO</name>
<feature type="region of interest" description="Disordered" evidence="6">
    <location>
        <begin position="237"/>
        <end position="269"/>
    </location>
</feature>
<evidence type="ECO:0000256" key="3">
    <source>
        <dbReference type="ARBA" id="ARBA00023015"/>
    </source>
</evidence>
<keyword evidence="5" id="KW-0539">Nucleus</keyword>
<dbReference type="PANTHER" id="PTHR45614:SF218">
    <property type="entry name" value="TRANSCRIPTION FACTOR MYB119-RELATED"/>
    <property type="match status" value="1"/>
</dbReference>
<evidence type="ECO:0000256" key="4">
    <source>
        <dbReference type="ARBA" id="ARBA00023125"/>
    </source>
</evidence>
<dbReference type="InterPro" id="IPR017930">
    <property type="entry name" value="Myb_dom"/>
</dbReference>
<accession>A0A1Q3C352</accession>
<evidence type="ECO:0000256" key="5">
    <source>
        <dbReference type="ARBA" id="ARBA00023242"/>
    </source>
</evidence>
<reference evidence="10" key="1">
    <citation type="submission" date="2016-04" db="EMBL/GenBank/DDBJ databases">
        <title>Cephalotus genome sequencing.</title>
        <authorList>
            <person name="Fukushima K."/>
            <person name="Hasebe M."/>
            <person name="Fang X."/>
        </authorList>
    </citation>
    <scope>NUCLEOTIDE SEQUENCE [LARGE SCALE GENOMIC DNA]</scope>
    <source>
        <strain evidence="10">cv. St1</strain>
    </source>
</reference>
<dbReference type="FunFam" id="1.10.10.60:FF:000010">
    <property type="entry name" value="Transcriptional activator Myb isoform A"/>
    <property type="match status" value="1"/>
</dbReference>
<dbReference type="Gene3D" id="1.10.10.60">
    <property type="entry name" value="Homeodomain-like"/>
    <property type="match status" value="2"/>
</dbReference>
<dbReference type="InterPro" id="IPR009057">
    <property type="entry name" value="Homeodomain-like_sf"/>
</dbReference>
<feature type="compositionally biased region" description="Low complexity" evidence="6">
    <location>
        <begin position="284"/>
        <end position="298"/>
    </location>
</feature>
<feature type="region of interest" description="Disordered" evidence="6">
    <location>
        <begin position="284"/>
        <end position="304"/>
    </location>
</feature>
<dbReference type="STRING" id="3775.A0A1Q3C352"/>
<dbReference type="Proteomes" id="UP000187406">
    <property type="component" value="Unassembled WGS sequence"/>
</dbReference>
<dbReference type="InParanoid" id="A0A1Q3C352"/>
<dbReference type="GO" id="GO:0000978">
    <property type="term" value="F:RNA polymerase II cis-regulatory region sequence-specific DNA binding"/>
    <property type="evidence" value="ECO:0007669"/>
    <property type="project" value="TreeGrafter"/>
</dbReference>
<dbReference type="Pfam" id="PF00249">
    <property type="entry name" value="Myb_DNA-binding"/>
    <property type="match status" value="2"/>
</dbReference>
<dbReference type="PANTHER" id="PTHR45614">
    <property type="entry name" value="MYB PROTEIN-RELATED"/>
    <property type="match status" value="1"/>
</dbReference>
<gene>
    <name evidence="9" type="ORF">CFOL_v3_17943</name>
</gene>
<evidence type="ECO:0000256" key="1">
    <source>
        <dbReference type="ARBA" id="ARBA00004123"/>
    </source>
</evidence>
<keyword evidence="4 9" id="KW-0238">DNA-binding</keyword>